<dbReference type="HOGENOM" id="CLU_128908_0_0_1"/>
<keyword evidence="5" id="KW-0509">mRNA transport</keyword>
<dbReference type="OrthoDB" id="1733656at2759"/>
<proteinExistence type="predicted"/>
<dbReference type="InterPro" id="IPR012677">
    <property type="entry name" value="Nucleotide-bd_a/b_plait_sf"/>
</dbReference>
<dbReference type="InParanoid" id="A0A0B2UJ99"/>
<feature type="domain" description="RRM Nup35-type" evidence="6">
    <location>
        <begin position="45"/>
        <end position="122"/>
    </location>
</feature>
<keyword evidence="3" id="KW-0811">Translocation</keyword>
<sequence>MTEFHPSLFRRKCKAEGPAEIDMATKPAPIPQNTLYEEPLVSQHRVKKRYVTVYGFTPANMETVLDMIRSCGDILEIEYGKNWVNVLFGGEDGIKKCLRMNTSIVGDEMIGVFRQGGGVVEDKDIFVRHKGIFTSMMEYFFGD</sequence>
<evidence type="ECO:0000313" key="8">
    <source>
        <dbReference type="Proteomes" id="UP000031056"/>
    </source>
</evidence>
<organism evidence="7 8">
    <name type="scientific">Ordospora colligata OC4</name>
    <dbReference type="NCBI Taxonomy" id="1354746"/>
    <lineage>
        <taxon>Eukaryota</taxon>
        <taxon>Fungi</taxon>
        <taxon>Fungi incertae sedis</taxon>
        <taxon>Microsporidia</taxon>
        <taxon>Ordosporidae</taxon>
        <taxon>Ordospora</taxon>
    </lineage>
</organism>
<dbReference type="Gene3D" id="3.30.70.330">
    <property type="match status" value="1"/>
</dbReference>
<dbReference type="PROSITE" id="PS51472">
    <property type="entry name" value="RRM_NUP35"/>
    <property type="match status" value="1"/>
</dbReference>
<dbReference type="InterPro" id="IPR007846">
    <property type="entry name" value="RRM_NUP35_dom"/>
</dbReference>
<evidence type="ECO:0000256" key="1">
    <source>
        <dbReference type="ARBA" id="ARBA00004567"/>
    </source>
</evidence>
<dbReference type="GeneID" id="26262052"/>
<evidence type="ECO:0000256" key="5">
    <source>
        <dbReference type="PROSITE-ProRule" id="PRU00804"/>
    </source>
</evidence>
<protein>
    <recommendedName>
        <fullName evidence="6">RRM Nup35-type domain-containing protein</fullName>
    </recommendedName>
</protein>
<dbReference type="VEuPathDB" id="MicrosporidiaDB:M896_080120"/>
<keyword evidence="5" id="KW-0539">Nucleus</keyword>
<comment type="caution">
    <text evidence="7">The sequence shown here is derived from an EMBL/GenBank/DDBJ whole genome shotgun (WGS) entry which is preliminary data.</text>
</comment>
<dbReference type="AlphaFoldDB" id="A0A0B2UJ99"/>
<gene>
    <name evidence="7" type="ORF">M896_080120</name>
</gene>
<dbReference type="GO" id="GO:0051028">
    <property type="term" value="P:mRNA transport"/>
    <property type="evidence" value="ECO:0007669"/>
    <property type="project" value="UniProtKB-UniRule"/>
</dbReference>
<accession>A0A0B2UJ99</accession>
<evidence type="ECO:0000259" key="6">
    <source>
        <dbReference type="PROSITE" id="PS51472"/>
    </source>
</evidence>
<name>A0A0B2UJ99_9MICR</name>
<dbReference type="GO" id="GO:0015031">
    <property type="term" value="P:protein transport"/>
    <property type="evidence" value="ECO:0007669"/>
    <property type="project" value="UniProtKB-KW"/>
</dbReference>
<dbReference type="InterPro" id="IPR035979">
    <property type="entry name" value="RBD_domain_sf"/>
</dbReference>
<keyword evidence="2" id="KW-0653">Protein transport</keyword>
<keyword evidence="5" id="KW-0813">Transport</keyword>
<evidence type="ECO:0000256" key="2">
    <source>
        <dbReference type="ARBA" id="ARBA00022927"/>
    </source>
</evidence>
<keyword evidence="8" id="KW-1185">Reference proteome</keyword>
<dbReference type="GO" id="GO:0003676">
    <property type="term" value="F:nucleic acid binding"/>
    <property type="evidence" value="ECO:0007669"/>
    <property type="project" value="InterPro"/>
</dbReference>
<dbReference type="RefSeq" id="XP_014563321.1">
    <property type="nucleotide sequence ID" value="XM_014707835.1"/>
</dbReference>
<keyword evidence="4 5" id="KW-0906">Nuclear pore complex</keyword>
<dbReference type="Pfam" id="PF05172">
    <property type="entry name" value="RRM_Nup35"/>
    <property type="match status" value="1"/>
</dbReference>
<dbReference type="GO" id="GO:0005643">
    <property type="term" value="C:nuclear pore"/>
    <property type="evidence" value="ECO:0007669"/>
    <property type="project" value="UniProtKB-SubCell"/>
</dbReference>
<dbReference type="Proteomes" id="UP000031056">
    <property type="component" value="Unassembled WGS sequence"/>
</dbReference>
<comment type="subcellular location">
    <subcellularLocation>
        <location evidence="1">Nucleus</location>
        <location evidence="1">Nuclear pore complex</location>
    </subcellularLocation>
</comment>
<dbReference type="SUPFAM" id="SSF54928">
    <property type="entry name" value="RNA-binding domain, RBD"/>
    <property type="match status" value="1"/>
</dbReference>
<evidence type="ECO:0000313" key="7">
    <source>
        <dbReference type="EMBL" id="KHN69279.1"/>
    </source>
</evidence>
<reference evidence="7 8" key="1">
    <citation type="journal article" date="2014" name="MBio">
        <title>The Ordospora colligata genome; evolution of extreme reduction in microsporidia and host-to-parasite horizontal gene transfer.</title>
        <authorList>
            <person name="Pombert J.-F."/>
            <person name="Haag K.L."/>
            <person name="Beidas S."/>
            <person name="Ebert D."/>
            <person name="Keeling P.J."/>
        </authorList>
    </citation>
    <scope>NUCLEOTIDE SEQUENCE [LARGE SCALE GENOMIC DNA]</scope>
    <source>
        <strain evidence="7 8">OC4</strain>
    </source>
</reference>
<dbReference type="EMBL" id="JOKQ01000008">
    <property type="protein sequence ID" value="KHN69279.1"/>
    <property type="molecule type" value="Genomic_DNA"/>
</dbReference>
<evidence type="ECO:0000256" key="3">
    <source>
        <dbReference type="ARBA" id="ARBA00023010"/>
    </source>
</evidence>
<evidence type="ECO:0000256" key="4">
    <source>
        <dbReference type="ARBA" id="ARBA00023132"/>
    </source>
</evidence>